<keyword evidence="1" id="KW-0802">TPR repeat</keyword>
<sequence>MINMTTLCTSHSEFCRKGFYHTCKLLGISSLLLLGGCASFQSNPTELSVQRQIERQQKVYELTEEPQKQEKLTLKEYEALGDRYLIQNDIEKAYMNYVKALAIDPNKISLLHKQGKILGKKNRHADAEKVYRFLLAKSEEDALAYEGLGQALLGLKKIKAAEDALLTAIALDDELWRAHHFLALIYGTEQQYGRAVKEFKKALSYRPQDSSLLNNLAVTYYLNGQYAEAEKILTILTRNSKDKKVYNNLAIVCVQRGKFEKALSAFKRGTKDEAYAYNNIGFEYLTHRRYKEAIVALEKALELNPQFYPTAYESLEKARKGLALTTATLKEEPL</sequence>
<dbReference type="Pfam" id="PF00515">
    <property type="entry name" value="TPR_1"/>
    <property type="match status" value="1"/>
</dbReference>
<dbReference type="OrthoDB" id="127293at2"/>
<dbReference type="Pfam" id="PF13432">
    <property type="entry name" value="TPR_16"/>
    <property type="match status" value="1"/>
</dbReference>
<dbReference type="EMBL" id="CR522870">
    <property type="protein sequence ID" value="CAG36255.1"/>
    <property type="molecule type" value="Genomic_DNA"/>
</dbReference>
<evidence type="ECO:0000313" key="3">
    <source>
        <dbReference type="Proteomes" id="UP000000602"/>
    </source>
</evidence>
<dbReference type="SUPFAM" id="SSF48452">
    <property type="entry name" value="TPR-like"/>
    <property type="match status" value="1"/>
</dbReference>
<feature type="repeat" description="TPR" evidence="1">
    <location>
        <begin position="74"/>
        <end position="107"/>
    </location>
</feature>
<dbReference type="Pfam" id="PF14559">
    <property type="entry name" value="TPR_19"/>
    <property type="match status" value="1"/>
</dbReference>
<dbReference type="KEGG" id="dps:DP1526"/>
<dbReference type="AlphaFoldDB" id="Q6AN19"/>
<dbReference type="STRING" id="177439.DP1526"/>
<dbReference type="PANTHER" id="PTHR12558:SF13">
    <property type="entry name" value="CELL DIVISION CYCLE PROTEIN 27 HOMOLOG"/>
    <property type="match status" value="1"/>
</dbReference>
<evidence type="ECO:0000256" key="1">
    <source>
        <dbReference type="PROSITE-ProRule" id="PRU00339"/>
    </source>
</evidence>
<organism evidence="2 3">
    <name type="scientific">Desulfotalea psychrophila (strain LSv54 / DSM 12343)</name>
    <dbReference type="NCBI Taxonomy" id="177439"/>
    <lineage>
        <taxon>Bacteria</taxon>
        <taxon>Pseudomonadati</taxon>
        <taxon>Thermodesulfobacteriota</taxon>
        <taxon>Desulfobulbia</taxon>
        <taxon>Desulfobulbales</taxon>
        <taxon>Desulfocapsaceae</taxon>
        <taxon>Desulfotalea</taxon>
    </lineage>
</organism>
<dbReference type="eggNOG" id="COG0457">
    <property type="taxonomic scope" value="Bacteria"/>
</dbReference>
<feature type="repeat" description="TPR" evidence="1">
    <location>
        <begin position="176"/>
        <end position="209"/>
    </location>
</feature>
<dbReference type="InterPro" id="IPR019734">
    <property type="entry name" value="TPR_rpt"/>
</dbReference>
<reference evidence="3" key="1">
    <citation type="journal article" date="2004" name="Environ. Microbiol.">
        <title>The genome of Desulfotalea psychrophila, a sulfate-reducing bacterium from permanently cold Arctic sediments.</title>
        <authorList>
            <person name="Rabus R."/>
            <person name="Ruepp A."/>
            <person name="Frickey T."/>
            <person name="Rattei T."/>
            <person name="Fartmann B."/>
            <person name="Stark M."/>
            <person name="Bauer M."/>
            <person name="Zibat A."/>
            <person name="Lombardot T."/>
            <person name="Becker I."/>
            <person name="Amann J."/>
            <person name="Gellner K."/>
            <person name="Teeling H."/>
            <person name="Leuschner W.D."/>
            <person name="Gloeckner F.-O."/>
            <person name="Lupas A.N."/>
            <person name="Amann R."/>
            <person name="Klenk H.-P."/>
        </authorList>
    </citation>
    <scope>NUCLEOTIDE SEQUENCE [LARGE SCALE GENOMIC DNA]</scope>
    <source>
        <strain evidence="3">DSM 12343 / LSv54</strain>
    </source>
</reference>
<dbReference type="Gene3D" id="1.25.40.10">
    <property type="entry name" value="Tetratricopeptide repeat domain"/>
    <property type="match status" value="2"/>
</dbReference>
<evidence type="ECO:0000313" key="2">
    <source>
        <dbReference type="EMBL" id="CAG36255.1"/>
    </source>
</evidence>
<feature type="repeat" description="TPR" evidence="1">
    <location>
        <begin position="274"/>
        <end position="307"/>
    </location>
</feature>
<dbReference type="InterPro" id="IPR011990">
    <property type="entry name" value="TPR-like_helical_dom_sf"/>
</dbReference>
<accession>Q6AN19</accession>
<dbReference type="PROSITE" id="PS50005">
    <property type="entry name" value="TPR"/>
    <property type="match status" value="3"/>
</dbReference>
<dbReference type="PANTHER" id="PTHR12558">
    <property type="entry name" value="CELL DIVISION CYCLE 16,23,27"/>
    <property type="match status" value="1"/>
</dbReference>
<proteinExistence type="predicted"/>
<dbReference type="SMART" id="SM00028">
    <property type="entry name" value="TPR"/>
    <property type="match status" value="6"/>
</dbReference>
<gene>
    <name evidence="2" type="ordered locus">DP1526</name>
</gene>
<dbReference type="Proteomes" id="UP000000602">
    <property type="component" value="Chromosome"/>
</dbReference>
<name>Q6AN19_DESPS</name>
<dbReference type="HOGENOM" id="CLU_003728_0_0_7"/>
<keyword evidence="3" id="KW-1185">Reference proteome</keyword>
<protein>
    <submittedName>
        <fullName evidence="2">Uncharacterized protein</fullName>
    </submittedName>
</protein>
<dbReference type="PROSITE" id="PS50293">
    <property type="entry name" value="TPR_REGION"/>
    <property type="match status" value="1"/>
</dbReference>